<dbReference type="EMBL" id="JBGLYH010000015">
    <property type="protein sequence ID" value="MEZ7196594.1"/>
    <property type="molecule type" value="Genomic_DNA"/>
</dbReference>
<dbReference type="Proteomes" id="UP001568698">
    <property type="component" value="Unassembled WGS sequence"/>
</dbReference>
<accession>A0ABV4K0W4</accession>
<evidence type="ECO:0000313" key="2">
    <source>
        <dbReference type="Proteomes" id="UP001568698"/>
    </source>
</evidence>
<organism evidence="1 2">
    <name type="scientific">Pseudodesulfovibrio karagichevae</name>
    <dbReference type="NCBI Taxonomy" id="3239305"/>
    <lineage>
        <taxon>Bacteria</taxon>
        <taxon>Pseudomonadati</taxon>
        <taxon>Thermodesulfobacteriota</taxon>
        <taxon>Desulfovibrionia</taxon>
        <taxon>Desulfovibrionales</taxon>
        <taxon>Desulfovibrionaceae</taxon>
    </lineage>
</organism>
<sequence length="140" mass="15764">MHASRNFEAFLQTSLGENHERLRHSTMIRQGEWTFTGASGKDYIFTLLPKSEGLPTSAGVFILAYTHLRGHMAGWQANLLHIGQGDNMSLSLTAQTEEDAKKSFIWNSNFVFVEPDASAREQCVRDLEKRGPKYFEIKGG</sequence>
<reference evidence="1 2" key="1">
    <citation type="submission" date="2024-08" db="EMBL/GenBank/DDBJ databases">
        <title>Sulfate-reducing bacteria isolated from formation water of the oil field in Kazakhstan and description of Pseudodesulfovibrio sp.</title>
        <authorList>
            <person name="Bidzhieva S.K."/>
            <person name="Tourova T.P."/>
            <person name="Grouzdev D.S."/>
            <person name="Beletsky A.V."/>
            <person name="Sokolova D.S."/>
            <person name="Samigullina S.R."/>
            <person name="Poltaraus A.B."/>
            <person name="Avtukh A.N."/>
            <person name="Tereshina V.M."/>
            <person name="Zhaparov N.S."/>
            <person name="Mardanov A.V."/>
            <person name="Nazina T.N."/>
        </authorList>
    </citation>
    <scope>NUCLEOTIDE SEQUENCE [LARGE SCALE GENOMIC DNA]</scope>
    <source>
        <strain evidence="1 2">9FUS</strain>
    </source>
</reference>
<name>A0ABV4K0W4_9BACT</name>
<proteinExistence type="predicted"/>
<comment type="caution">
    <text evidence="1">The sequence shown here is derived from an EMBL/GenBank/DDBJ whole genome shotgun (WGS) entry which is preliminary data.</text>
</comment>
<dbReference type="RefSeq" id="WP_371386123.1">
    <property type="nucleotide sequence ID" value="NZ_JBGLYH010000015.1"/>
</dbReference>
<protein>
    <submittedName>
        <fullName evidence="1">Uncharacterized protein</fullName>
    </submittedName>
</protein>
<keyword evidence="2" id="KW-1185">Reference proteome</keyword>
<evidence type="ECO:0000313" key="1">
    <source>
        <dbReference type="EMBL" id="MEZ7196594.1"/>
    </source>
</evidence>
<gene>
    <name evidence="1" type="ORF">AB6M95_07535</name>
</gene>